<dbReference type="Proteomes" id="UP000297734">
    <property type="component" value="Unassembled WGS sequence"/>
</dbReference>
<proteinExistence type="predicted"/>
<sequence length="237" mass="26419">MTITVEQEQEIRRLLAANASERDIQDSVGASRRQVRNIKNLMSKEEDHNPLASDLGRTMTRAAAIKAVAALSTRPEGVRHSEMWPTLRALFGMCKNDKTGVLKLSMTDDQLRYLKKQTSEAAKAQGKEALFIPEWLPRQAPVAANDMLVMLAGHLQDRAQEYASEFMSCFPDTSSKLVSNELVCLAFAKATPEPVETRCRRNAATAQALQRRLGHCAGYQVINEPSLFVPEFDQLCI</sequence>
<reference evidence="1 2" key="1">
    <citation type="journal article" date="2019" name="Syst. Appl. Microbiol.">
        <title>New species of pathogenic Pseudomonas isolated from citrus in Tunisia: Proposal of Pseudomonas kairouanensis sp. nov. and Pseudomonas nabeulensis sp. nov.</title>
        <authorList>
            <person name="Oueslati M."/>
            <person name="Mulet M."/>
            <person name="Gomila M."/>
            <person name="Berge O."/>
            <person name="Hajlaoui M.R."/>
            <person name="Lalucat J."/>
            <person name="Sadfi-Zouaoui N."/>
            <person name="Garcia-Valdes E."/>
        </authorList>
    </citation>
    <scope>NUCLEOTIDE SEQUENCE [LARGE SCALE GENOMIC DNA]</scope>
    <source>
        <strain evidence="1 2">E10B</strain>
    </source>
</reference>
<dbReference type="RefSeq" id="WP_135307998.1">
    <property type="nucleotide sequence ID" value="NZ_QUZT01000011.1"/>
</dbReference>
<protein>
    <submittedName>
        <fullName evidence="1">Uncharacterized protein</fullName>
    </submittedName>
</protein>
<keyword evidence="2" id="KW-1185">Reference proteome</keyword>
<evidence type="ECO:0000313" key="1">
    <source>
        <dbReference type="EMBL" id="TFY94549.1"/>
    </source>
</evidence>
<organism evidence="1 2">
    <name type="scientific">Pseudomonas nabeulensis</name>
    <dbReference type="NCBI Taxonomy" id="2293833"/>
    <lineage>
        <taxon>Bacteria</taxon>
        <taxon>Pseudomonadati</taxon>
        <taxon>Pseudomonadota</taxon>
        <taxon>Gammaproteobacteria</taxon>
        <taxon>Pseudomonadales</taxon>
        <taxon>Pseudomonadaceae</taxon>
        <taxon>Pseudomonas</taxon>
    </lineage>
</organism>
<comment type="caution">
    <text evidence="1">The sequence shown here is derived from an EMBL/GenBank/DDBJ whole genome shotgun (WGS) entry which is preliminary data.</text>
</comment>
<accession>A0A4Z0B808</accession>
<dbReference type="EMBL" id="QUZT01000011">
    <property type="protein sequence ID" value="TFY94549.1"/>
    <property type="molecule type" value="Genomic_DNA"/>
</dbReference>
<evidence type="ECO:0000313" key="2">
    <source>
        <dbReference type="Proteomes" id="UP000297734"/>
    </source>
</evidence>
<dbReference type="OrthoDB" id="6818833at2"/>
<name>A0A4Z0B808_9PSED</name>
<gene>
    <name evidence="1" type="ORF">DYL61_08745</name>
</gene>
<dbReference type="AlphaFoldDB" id="A0A4Z0B808"/>